<evidence type="ECO:0000313" key="1">
    <source>
        <dbReference type="EMBL" id="PNR28372.1"/>
    </source>
</evidence>
<dbReference type="EnsemblPlants" id="Pp3c24_12220V3.1">
    <property type="protein sequence ID" value="Pp3c24_12220V3.1"/>
    <property type="gene ID" value="Pp3c24_12220"/>
</dbReference>
<reference evidence="1 3" key="2">
    <citation type="journal article" date="2018" name="Plant J.">
        <title>The Physcomitrella patens chromosome-scale assembly reveals moss genome structure and evolution.</title>
        <authorList>
            <person name="Lang D."/>
            <person name="Ullrich K.K."/>
            <person name="Murat F."/>
            <person name="Fuchs J."/>
            <person name="Jenkins J."/>
            <person name="Haas F.B."/>
            <person name="Piednoel M."/>
            <person name="Gundlach H."/>
            <person name="Van Bel M."/>
            <person name="Meyberg R."/>
            <person name="Vives C."/>
            <person name="Morata J."/>
            <person name="Symeonidi A."/>
            <person name="Hiss M."/>
            <person name="Muchero W."/>
            <person name="Kamisugi Y."/>
            <person name="Saleh O."/>
            <person name="Blanc G."/>
            <person name="Decker E.L."/>
            <person name="van Gessel N."/>
            <person name="Grimwood J."/>
            <person name="Hayes R.D."/>
            <person name="Graham S.W."/>
            <person name="Gunter L.E."/>
            <person name="McDaniel S.F."/>
            <person name="Hoernstein S.N.W."/>
            <person name="Larsson A."/>
            <person name="Li F.W."/>
            <person name="Perroud P.F."/>
            <person name="Phillips J."/>
            <person name="Ranjan P."/>
            <person name="Rokshar D.S."/>
            <person name="Rothfels C.J."/>
            <person name="Schneider L."/>
            <person name="Shu S."/>
            <person name="Stevenson D.W."/>
            <person name="Thummler F."/>
            <person name="Tillich M."/>
            <person name="Villarreal Aguilar J.C."/>
            <person name="Widiez T."/>
            <person name="Wong G.K."/>
            <person name="Wymore A."/>
            <person name="Zhang Y."/>
            <person name="Zimmer A.D."/>
            <person name="Quatrano R.S."/>
            <person name="Mayer K.F.X."/>
            <person name="Goodstein D."/>
            <person name="Casacuberta J.M."/>
            <person name="Vandepoele K."/>
            <person name="Reski R."/>
            <person name="Cuming A.C."/>
            <person name="Tuskan G.A."/>
            <person name="Maumus F."/>
            <person name="Salse J."/>
            <person name="Schmutz J."/>
            <person name="Rensing S.A."/>
        </authorList>
    </citation>
    <scope>NUCLEOTIDE SEQUENCE [LARGE SCALE GENOMIC DNA]</scope>
    <source>
        <strain evidence="2 3">cv. Gransden 2004</strain>
    </source>
</reference>
<evidence type="ECO:0000313" key="2">
    <source>
        <dbReference type="EnsemblPlants" id="Pp3c24_12220V3.1"/>
    </source>
</evidence>
<protein>
    <submittedName>
        <fullName evidence="1 2">Uncharacterized protein</fullName>
    </submittedName>
</protein>
<dbReference type="AlphaFoldDB" id="A0A2K1IGG7"/>
<dbReference type="Proteomes" id="UP000006727">
    <property type="component" value="Chromosome 24"/>
</dbReference>
<keyword evidence="3" id="KW-1185">Reference proteome</keyword>
<proteinExistence type="predicted"/>
<evidence type="ECO:0000313" key="3">
    <source>
        <dbReference type="Proteomes" id="UP000006727"/>
    </source>
</evidence>
<name>A0A2K1IGG7_PHYPA</name>
<sequence length="96" mass="10865">MVLNNEICTTKQIVERKKLQTVELQLSIDQMLKGASTNVLAYNQICIAAANLLFRISRKSTISQPLTKNPIKNMDVVANFITDLAYIHKAYNKKEP</sequence>
<dbReference type="Gramene" id="Pp3c24_12220V3.1">
    <property type="protein sequence ID" value="Pp3c24_12220V3.1"/>
    <property type="gene ID" value="Pp3c24_12220"/>
</dbReference>
<reference evidence="1 3" key="1">
    <citation type="journal article" date="2008" name="Science">
        <title>The Physcomitrella genome reveals evolutionary insights into the conquest of land by plants.</title>
        <authorList>
            <person name="Rensing S."/>
            <person name="Lang D."/>
            <person name="Zimmer A."/>
            <person name="Terry A."/>
            <person name="Salamov A."/>
            <person name="Shapiro H."/>
            <person name="Nishiyama T."/>
            <person name="Perroud P.-F."/>
            <person name="Lindquist E."/>
            <person name="Kamisugi Y."/>
            <person name="Tanahashi T."/>
            <person name="Sakakibara K."/>
            <person name="Fujita T."/>
            <person name="Oishi K."/>
            <person name="Shin-I T."/>
            <person name="Kuroki Y."/>
            <person name="Toyoda A."/>
            <person name="Suzuki Y."/>
            <person name="Hashimoto A."/>
            <person name="Yamaguchi K."/>
            <person name="Sugano A."/>
            <person name="Kohara Y."/>
            <person name="Fujiyama A."/>
            <person name="Anterola A."/>
            <person name="Aoki S."/>
            <person name="Ashton N."/>
            <person name="Barbazuk W.B."/>
            <person name="Barker E."/>
            <person name="Bennetzen J."/>
            <person name="Bezanilla M."/>
            <person name="Blankenship R."/>
            <person name="Cho S.H."/>
            <person name="Dutcher S."/>
            <person name="Estelle M."/>
            <person name="Fawcett J.A."/>
            <person name="Gundlach H."/>
            <person name="Hanada K."/>
            <person name="Heyl A."/>
            <person name="Hicks K.A."/>
            <person name="Hugh J."/>
            <person name="Lohr M."/>
            <person name="Mayer K."/>
            <person name="Melkozernov A."/>
            <person name="Murata T."/>
            <person name="Nelson D."/>
            <person name="Pils B."/>
            <person name="Prigge M."/>
            <person name="Reiss B."/>
            <person name="Renner T."/>
            <person name="Rombauts S."/>
            <person name="Rushton P."/>
            <person name="Sanderfoot A."/>
            <person name="Schween G."/>
            <person name="Shiu S.-H."/>
            <person name="Stueber K."/>
            <person name="Theodoulou F.L."/>
            <person name="Tu H."/>
            <person name="Van de Peer Y."/>
            <person name="Verrier P.J."/>
            <person name="Waters E."/>
            <person name="Wood A."/>
            <person name="Yang L."/>
            <person name="Cove D."/>
            <person name="Cuming A."/>
            <person name="Hasebe M."/>
            <person name="Lucas S."/>
            <person name="Mishler D.B."/>
            <person name="Reski R."/>
            <person name="Grigoriev I."/>
            <person name="Quatrano R.S."/>
            <person name="Boore J.L."/>
        </authorList>
    </citation>
    <scope>NUCLEOTIDE SEQUENCE [LARGE SCALE GENOMIC DNA]</scope>
    <source>
        <strain evidence="2 3">cv. Gransden 2004</strain>
    </source>
</reference>
<dbReference type="EMBL" id="ABEU02000024">
    <property type="protein sequence ID" value="PNR28372.1"/>
    <property type="molecule type" value="Genomic_DNA"/>
</dbReference>
<gene>
    <name evidence="1" type="ORF">PHYPA_028964</name>
</gene>
<reference evidence="2" key="3">
    <citation type="submission" date="2020-12" db="UniProtKB">
        <authorList>
            <consortium name="EnsemblPlants"/>
        </authorList>
    </citation>
    <scope>IDENTIFICATION</scope>
</reference>
<dbReference type="PaxDb" id="3218-PP1S16_325V6.1"/>
<dbReference type="InParanoid" id="A0A2K1IGG7"/>
<organism evidence="1">
    <name type="scientific">Physcomitrium patens</name>
    <name type="common">Spreading-leaved earth moss</name>
    <name type="synonym">Physcomitrella patens</name>
    <dbReference type="NCBI Taxonomy" id="3218"/>
    <lineage>
        <taxon>Eukaryota</taxon>
        <taxon>Viridiplantae</taxon>
        <taxon>Streptophyta</taxon>
        <taxon>Embryophyta</taxon>
        <taxon>Bryophyta</taxon>
        <taxon>Bryophytina</taxon>
        <taxon>Bryopsida</taxon>
        <taxon>Funariidae</taxon>
        <taxon>Funariales</taxon>
        <taxon>Funariaceae</taxon>
        <taxon>Physcomitrium</taxon>
    </lineage>
</organism>
<accession>A0A2K1IGG7</accession>